<dbReference type="Pfam" id="PF05569">
    <property type="entry name" value="Peptidase_M56"/>
    <property type="match status" value="1"/>
</dbReference>
<comment type="subcellular location">
    <subcellularLocation>
        <location evidence="1">Cell inner membrane</location>
        <topology evidence="1">Single-pass membrane protein</topology>
        <orientation evidence="1">Periplasmic side</orientation>
    </subcellularLocation>
</comment>
<dbReference type="SUPFAM" id="SSF74653">
    <property type="entry name" value="TolA/TonB C-terminal domain"/>
    <property type="match status" value="2"/>
</dbReference>
<evidence type="ECO:0000256" key="5">
    <source>
        <dbReference type="ARBA" id="ARBA00022519"/>
    </source>
</evidence>
<keyword evidence="9 10" id="KW-0472">Membrane</keyword>
<proteinExistence type="inferred from homology"/>
<evidence type="ECO:0000256" key="7">
    <source>
        <dbReference type="ARBA" id="ARBA00022927"/>
    </source>
</evidence>
<dbReference type="KEGG" id="rti:DC20_12345"/>
<name>A0A0P0C835_9BACT</name>
<dbReference type="PANTHER" id="PTHR33446:SF2">
    <property type="entry name" value="PROTEIN TONB"/>
    <property type="match status" value="1"/>
</dbReference>
<sequence length="724" mass="80789">MNETLLQYLLESAVGLTLLFLFYALVLRKETCFQFNRFYLMAALFLSLVVPLSQLPGIALWPEPVEQEIVLEAAFEPVSLVASQDVATSQETFNYWSLLYAVYGVGVLFFAIRFLVQFVRLRQFANQEGTSFFLPNRAPVILTHGQFPTFSFWRWVFFDNSQPLTPEETERILQHEQVHIDQRHTLDVLLVSLAGIVFWFNPLLLLFKKALEQTHEFIADAHVARTSSPSAYSSLLVKQVFKNADFHLGSYFFLNKSLTLTRIKMMKKLHQSPKRSRMLLVIPALALFLTAVAAMRPVSKEEASINSIGKAQEGAAQFPGGREALNAYVKNRLVLPEVAFQKRKSEQDFVKVTGTIEVEVQEDGTAVYRRTVDLDVRPNHSEVVTAVTKQFAVLVSQMPRWTPAQKNGKPLSSKETISISSVSGNFLTYASYLDSRQQKTSVSSKANGIKGSNTNEEVIVTGKPLPGQLPQEQKASSTHKEVTVVGRPTSTELKQEEPVDTKVFIAVEQMPEFPGGQAAMFKYLTDNIVYPEDAKQAKISGVMVASFIVNAQGKVTKVEVVKKLHSSLDQAFVKALQNMPLWTPGTQNGKAVSVKYTVPFRVVGETTPTTAKEQAQVKDDRVFIAVQQMPEFPGGQKALFKYLSDVIDFPEEARQAKAEGTAVATFVVTAEGKITKVEVIRKVHPALDQAFQKALQNMPDWAPGTQNGKPVNVKYTVPFRVVLP</sequence>
<feature type="transmembrane region" description="Helical" evidence="10">
    <location>
        <begin position="95"/>
        <end position="116"/>
    </location>
</feature>
<evidence type="ECO:0000259" key="11">
    <source>
        <dbReference type="PROSITE" id="PS52015"/>
    </source>
</evidence>
<dbReference type="PATRIC" id="fig|512763.3.peg.2708"/>
<evidence type="ECO:0000313" key="12">
    <source>
        <dbReference type="EMBL" id="ALI99617.1"/>
    </source>
</evidence>
<dbReference type="InterPro" id="IPR037682">
    <property type="entry name" value="TonB_C"/>
</dbReference>
<keyword evidence="5" id="KW-0997">Cell inner membrane</keyword>
<gene>
    <name evidence="12" type="ORF">DC20_12345</name>
</gene>
<evidence type="ECO:0000256" key="1">
    <source>
        <dbReference type="ARBA" id="ARBA00004383"/>
    </source>
</evidence>
<keyword evidence="8 10" id="KW-1133">Transmembrane helix</keyword>
<keyword evidence="3" id="KW-0813">Transport</keyword>
<accession>A0A0P0C835</accession>
<dbReference type="EMBL" id="CP012643">
    <property type="protein sequence ID" value="ALI99617.1"/>
    <property type="molecule type" value="Genomic_DNA"/>
</dbReference>
<keyword evidence="13" id="KW-1185">Reference proteome</keyword>
<dbReference type="NCBIfam" id="TIGR01352">
    <property type="entry name" value="tonB_Cterm"/>
    <property type="match status" value="2"/>
</dbReference>
<feature type="transmembrane region" description="Helical" evidence="10">
    <location>
        <begin position="188"/>
        <end position="207"/>
    </location>
</feature>
<keyword evidence="7" id="KW-0653">Protein transport</keyword>
<dbReference type="GO" id="GO:0098797">
    <property type="term" value="C:plasma membrane protein complex"/>
    <property type="evidence" value="ECO:0007669"/>
    <property type="project" value="TreeGrafter"/>
</dbReference>
<dbReference type="Proteomes" id="UP000061382">
    <property type="component" value="Chromosome"/>
</dbReference>
<dbReference type="CDD" id="cd07341">
    <property type="entry name" value="M56_BlaR1_MecR1_like"/>
    <property type="match status" value="1"/>
</dbReference>
<dbReference type="InterPro" id="IPR006260">
    <property type="entry name" value="TonB/TolA_C"/>
</dbReference>
<dbReference type="PROSITE" id="PS52015">
    <property type="entry name" value="TONB_CTD"/>
    <property type="match status" value="2"/>
</dbReference>
<evidence type="ECO:0000256" key="9">
    <source>
        <dbReference type="ARBA" id="ARBA00023136"/>
    </source>
</evidence>
<evidence type="ECO:0000256" key="4">
    <source>
        <dbReference type="ARBA" id="ARBA00022475"/>
    </source>
</evidence>
<evidence type="ECO:0000256" key="6">
    <source>
        <dbReference type="ARBA" id="ARBA00022692"/>
    </source>
</evidence>
<evidence type="ECO:0000256" key="2">
    <source>
        <dbReference type="ARBA" id="ARBA00006555"/>
    </source>
</evidence>
<protein>
    <recommendedName>
        <fullName evidence="11">TonB C-terminal domain-containing protein</fullName>
    </recommendedName>
</protein>
<feature type="domain" description="TonB C-terminal" evidence="11">
    <location>
        <begin position="515"/>
        <end position="609"/>
    </location>
</feature>
<dbReference type="InterPro" id="IPR008756">
    <property type="entry name" value="Peptidase_M56"/>
</dbReference>
<keyword evidence="4" id="KW-1003">Cell membrane</keyword>
<dbReference type="GO" id="GO:0015031">
    <property type="term" value="P:protein transport"/>
    <property type="evidence" value="ECO:0007669"/>
    <property type="project" value="UniProtKB-KW"/>
</dbReference>
<dbReference type="InterPro" id="IPR051045">
    <property type="entry name" value="TonB-dependent_transducer"/>
</dbReference>
<dbReference type="OrthoDB" id="1039448at2"/>
<evidence type="ECO:0000256" key="10">
    <source>
        <dbReference type="SAM" id="Phobius"/>
    </source>
</evidence>
<dbReference type="AlphaFoldDB" id="A0A0P0C835"/>
<dbReference type="STRING" id="512763.DC20_12345"/>
<feature type="domain" description="TonB C-terminal" evidence="11">
    <location>
        <begin position="634"/>
        <end position="724"/>
    </location>
</feature>
<dbReference type="PANTHER" id="PTHR33446">
    <property type="entry name" value="PROTEIN TONB-RELATED"/>
    <property type="match status" value="1"/>
</dbReference>
<evidence type="ECO:0000313" key="13">
    <source>
        <dbReference type="Proteomes" id="UP000061382"/>
    </source>
</evidence>
<feature type="transmembrane region" description="Helical" evidence="10">
    <location>
        <begin position="6"/>
        <end position="26"/>
    </location>
</feature>
<comment type="similarity">
    <text evidence="2">Belongs to the TonB family.</text>
</comment>
<dbReference type="Gene3D" id="3.30.1150.10">
    <property type="match status" value="2"/>
</dbReference>
<reference evidence="12 13" key="1">
    <citation type="submission" date="2015-08" db="EMBL/GenBank/DDBJ databases">
        <title>Complete genome sequence of Rufibacter tibetensis strain 1351t, a radiation-resistant bacterium from tibet plateau.</title>
        <authorList>
            <person name="Dai J."/>
        </authorList>
    </citation>
    <scope>NUCLEOTIDE SEQUENCE [LARGE SCALE GENOMIC DNA]</scope>
    <source>
        <strain evidence="12 13">1351</strain>
    </source>
</reference>
<dbReference type="GO" id="GO:0031992">
    <property type="term" value="F:energy transducer activity"/>
    <property type="evidence" value="ECO:0007669"/>
    <property type="project" value="TreeGrafter"/>
</dbReference>
<feature type="transmembrane region" description="Helical" evidence="10">
    <location>
        <begin position="38"/>
        <end position="61"/>
    </location>
</feature>
<organism evidence="12 13">
    <name type="scientific">Rufibacter tibetensis</name>
    <dbReference type="NCBI Taxonomy" id="512763"/>
    <lineage>
        <taxon>Bacteria</taxon>
        <taxon>Pseudomonadati</taxon>
        <taxon>Bacteroidota</taxon>
        <taxon>Cytophagia</taxon>
        <taxon>Cytophagales</taxon>
        <taxon>Hymenobacteraceae</taxon>
        <taxon>Rufibacter</taxon>
    </lineage>
</organism>
<keyword evidence="6 10" id="KW-0812">Transmembrane</keyword>
<dbReference type="GO" id="GO:0055085">
    <property type="term" value="P:transmembrane transport"/>
    <property type="evidence" value="ECO:0007669"/>
    <property type="project" value="InterPro"/>
</dbReference>
<evidence type="ECO:0000256" key="8">
    <source>
        <dbReference type="ARBA" id="ARBA00022989"/>
    </source>
</evidence>
<dbReference type="Pfam" id="PF03544">
    <property type="entry name" value="TonB_C"/>
    <property type="match status" value="2"/>
</dbReference>
<evidence type="ECO:0000256" key="3">
    <source>
        <dbReference type="ARBA" id="ARBA00022448"/>
    </source>
</evidence>
<dbReference type="RefSeq" id="WP_062544106.1">
    <property type="nucleotide sequence ID" value="NZ_CP012643.1"/>
</dbReference>